<evidence type="ECO:0000313" key="8">
    <source>
        <dbReference type="Proteomes" id="UP000287872"/>
    </source>
</evidence>
<evidence type="ECO:0000259" key="5">
    <source>
        <dbReference type="Pfam" id="PF00580"/>
    </source>
</evidence>
<dbReference type="GO" id="GO:0016787">
    <property type="term" value="F:hydrolase activity"/>
    <property type="evidence" value="ECO:0007669"/>
    <property type="project" value="UniProtKB-KW"/>
</dbReference>
<dbReference type="SUPFAM" id="SSF52540">
    <property type="entry name" value="P-loop containing nucleoside triphosphate hydrolases"/>
    <property type="match status" value="1"/>
</dbReference>
<proteinExistence type="predicted"/>
<evidence type="ECO:0000256" key="1">
    <source>
        <dbReference type="ARBA" id="ARBA00022741"/>
    </source>
</evidence>
<name>A0A401ULD6_9CLOT</name>
<dbReference type="GO" id="GO:0004386">
    <property type="term" value="F:helicase activity"/>
    <property type="evidence" value="ECO:0007669"/>
    <property type="project" value="UniProtKB-KW"/>
</dbReference>
<dbReference type="InterPro" id="IPR036286">
    <property type="entry name" value="LexA/Signal_pep-like_sf"/>
</dbReference>
<dbReference type="RefSeq" id="WP_125000708.1">
    <property type="nucleotide sequence ID" value="NZ_BHYK01000009.1"/>
</dbReference>
<dbReference type="EMBL" id="BHYK01000009">
    <property type="protein sequence ID" value="GCD10312.1"/>
    <property type="molecule type" value="Genomic_DNA"/>
</dbReference>
<dbReference type="InterPro" id="IPR039418">
    <property type="entry name" value="LexA-like"/>
</dbReference>
<keyword evidence="8" id="KW-1185">Reference proteome</keyword>
<dbReference type="CDD" id="cd06529">
    <property type="entry name" value="S24_LexA-like"/>
    <property type="match status" value="1"/>
</dbReference>
<dbReference type="InterPro" id="IPR050077">
    <property type="entry name" value="LexA_repressor"/>
</dbReference>
<dbReference type="SUPFAM" id="SSF51306">
    <property type="entry name" value="LexA/Signal peptidase"/>
    <property type="match status" value="1"/>
</dbReference>
<feature type="domain" description="UvrD-like helicase ATP-binding" evidence="5">
    <location>
        <begin position="6"/>
        <end position="271"/>
    </location>
</feature>
<dbReference type="Pfam" id="PF00717">
    <property type="entry name" value="Peptidase_S24"/>
    <property type="match status" value="1"/>
</dbReference>
<gene>
    <name evidence="7" type="ORF">Ctaglu_19350</name>
</gene>
<keyword evidence="4" id="KW-0067">ATP-binding</keyword>
<evidence type="ECO:0000256" key="2">
    <source>
        <dbReference type="ARBA" id="ARBA00022801"/>
    </source>
</evidence>
<dbReference type="InterPro" id="IPR015927">
    <property type="entry name" value="Peptidase_S24_S26A/B/C"/>
</dbReference>
<accession>A0A401ULD6</accession>
<dbReference type="Gene3D" id="2.10.109.10">
    <property type="entry name" value="Umud Fragment, subunit A"/>
    <property type="match status" value="1"/>
</dbReference>
<dbReference type="Gene3D" id="1.10.10.160">
    <property type="match status" value="1"/>
</dbReference>
<dbReference type="GO" id="GO:0005524">
    <property type="term" value="F:ATP binding"/>
    <property type="evidence" value="ECO:0007669"/>
    <property type="project" value="UniProtKB-KW"/>
</dbReference>
<dbReference type="Pfam" id="PF00580">
    <property type="entry name" value="UvrD-helicase"/>
    <property type="match status" value="1"/>
</dbReference>
<dbReference type="InterPro" id="IPR027417">
    <property type="entry name" value="P-loop_NTPase"/>
</dbReference>
<evidence type="ECO:0000259" key="6">
    <source>
        <dbReference type="Pfam" id="PF00717"/>
    </source>
</evidence>
<dbReference type="PANTHER" id="PTHR33516">
    <property type="entry name" value="LEXA REPRESSOR"/>
    <property type="match status" value="1"/>
</dbReference>
<evidence type="ECO:0000256" key="3">
    <source>
        <dbReference type="ARBA" id="ARBA00022806"/>
    </source>
</evidence>
<reference evidence="7 8" key="1">
    <citation type="submission" date="2018-11" db="EMBL/GenBank/DDBJ databases">
        <title>Genome sequencing and assembly of Clostridium tagluense strain A121.</title>
        <authorList>
            <person name="Murakami T."/>
            <person name="Segawa T."/>
            <person name="Shcherbakova V.A."/>
            <person name="Mori H."/>
            <person name="Yoshimura Y."/>
        </authorList>
    </citation>
    <scope>NUCLEOTIDE SEQUENCE [LARGE SCALE GENOMIC DNA]</scope>
    <source>
        <strain evidence="7 8">A121</strain>
    </source>
</reference>
<keyword evidence="2" id="KW-0378">Hydrolase</keyword>
<evidence type="ECO:0000313" key="7">
    <source>
        <dbReference type="EMBL" id="GCD10312.1"/>
    </source>
</evidence>
<dbReference type="InterPro" id="IPR014016">
    <property type="entry name" value="UvrD-like_ATP-bd"/>
</dbReference>
<comment type="caution">
    <text evidence="7">The sequence shown here is derived from an EMBL/GenBank/DDBJ whole genome shotgun (WGS) entry which is preliminary data.</text>
</comment>
<dbReference type="Gene3D" id="3.40.50.300">
    <property type="entry name" value="P-loop containing nucleotide triphosphate hydrolases"/>
    <property type="match status" value="1"/>
</dbReference>
<feature type="domain" description="Peptidase S24/S26A/S26B/S26C" evidence="6">
    <location>
        <begin position="378"/>
        <end position="493"/>
    </location>
</feature>
<organism evidence="7 8">
    <name type="scientific">Clostridium tagluense</name>
    <dbReference type="NCBI Taxonomy" id="360422"/>
    <lineage>
        <taxon>Bacteria</taxon>
        <taxon>Bacillati</taxon>
        <taxon>Bacillota</taxon>
        <taxon>Clostridia</taxon>
        <taxon>Eubacteriales</taxon>
        <taxon>Clostridiaceae</taxon>
        <taxon>Clostridium</taxon>
    </lineage>
</organism>
<dbReference type="OrthoDB" id="9787585at2"/>
<sequence length="500" mass="58468">MELTLEQQRMIRSKPSRYSTIRGIQGSGKTTASIYRSLYLKNNYCLYEEDKILMLASKDEDINYIEDIYNKVEKETRLDYLTLFSNSERKFHVVTLESILHRYFLEYKNKYKLKNEQIIGNDKKNSIMKNCILDIKNIYPSLRILHASYVKFFIEEVKWMKSCNYLKIDAYLQCNRTGRKCEKGQGPQKIPKNSTARKAIFQLMLTYNEKLRSENLVDNEDINIYALLMAETVAHGKYCHIIVDKSNDLTKVQLDFINALFKEKSYSNMMFLVDIDMIHNTNSWMIKGKRVNSKPLGEKAKIHLFKNNYKTQEILQRKQLEIKDKNLDIKSLENFQFCDLRHSRSYKFMRDYSRISDILLNDENGDYEYINEELLELPVYSDIAAGEPILINSEIEGKFYLPKYWLKGVKNAFILKVKGDSMIGANINHGDYVIIRQEHAANNKDIVAVDIGGNATLKRLSINKDRVLLMPENEKYKPIVVDSEDTYIIGTAIGIIKHKN</sequence>
<protein>
    <submittedName>
        <fullName evidence="7">LexA repressor</fullName>
    </submittedName>
</protein>
<dbReference type="AlphaFoldDB" id="A0A401ULD6"/>
<keyword evidence="1" id="KW-0547">Nucleotide-binding</keyword>
<evidence type="ECO:0000256" key="4">
    <source>
        <dbReference type="ARBA" id="ARBA00022840"/>
    </source>
</evidence>
<keyword evidence="3" id="KW-0347">Helicase</keyword>
<dbReference type="PANTHER" id="PTHR33516:SF2">
    <property type="entry name" value="LEXA REPRESSOR-RELATED"/>
    <property type="match status" value="1"/>
</dbReference>
<dbReference type="Proteomes" id="UP000287872">
    <property type="component" value="Unassembled WGS sequence"/>
</dbReference>
<dbReference type="InterPro" id="IPR013986">
    <property type="entry name" value="DExx_box_DNA_helicase_dom_sf"/>
</dbReference>